<protein>
    <submittedName>
        <fullName evidence="15">Putative cytochrome b561</fullName>
    </submittedName>
</protein>
<dbReference type="PANTHER" id="PTHR30529">
    <property type="entry name" value="CYTOCHROME B561"/>
    <property type="match status" value="1"/>
</dbReference>
<keyword evidence="5" id="KW-0349">Heme</keyword>
<organism evidence="15 16">
    <name type="scientific">Vibrio tapetis subsp. tapetis</name>
    <dbReference type="NCBI Taxonomy" id="1671868"/>
    <lineage>
        <taxon>Bacteria</taxon>
        <taxon>Pseudomonadati</taxon>
        <taxon>Pseudomonadota</taxon>
        <taxon>Gammaproteobacteria</taxon>
        <taxon>Vibrionales</taxon>
        <taxon>Vibrionaceae</taxon>
        <taxon>Vibrio</taxon>
    </lineage>
</organism>
<dbReference type="GO" id="GO:0005886">
    <property type="term" value="C:plasma membrane"/>
    <property type="evidence" value="ECO:0007669"/>
    <property type="project" value="UniProtKB-SubCell"/>
</dbReference>
<feature type="domain" description="Cytochrome b561 bacterial/Ni-hydrogenase" evidence="14">
    <location>
        <begin position="9"/>
        <end position="178"/>
    </location>
</feature>
<evidence type="ECO:0000259" key="14">
    <source>
        <dbReference type="Pfam" id="PF01292"/>
    </source>
</evidence>
<evidence type="ECO:0000256" key="1">
    <source>
        <dbReference type="ARBA" id="ARBA00001970"/>
    </source>
</evidence>
<accession>A0A2N8ZN68</accession>
<dbReference type="GO" id="GO:0009055">
    <property type="term" value="F:electron transfer activity"/>
    <property type="evidence" value="ECO:0007669"/>
    <property type="project" value="InterPro"/>
</dbReference>
<feature type="transmembrane region" description="Helical" evidence="13">
    <location>
        <begin position="51"/>
        <end position="69"/>
    </location>
</feature>
<evidence type="ECO:0000256" key="13">
    <source>
        <dbReference type="SAM" id="Phobius"/>
    </source>
</evidence>
<comment type="cofactor">
    <cofactor evidence="1">
        <name>heme b</name>
        <dbReference type="ChEBI" id="CHEBI:60344"/>
    </cofactor>
</comment>
<evidence type="ECO:0000256" key="2">
    <source>
        <dbReference type="ARBA" id="ARBA00004651"/>
    </source>
</evidence>
<dbReference type="SUPFAM" id="SSF81342">
    <property type="entry name" value="Transmembrane di-heme cytochromes"/>
    <property type="match status" value="1"/>
</dbReference>
<dbReference type="Proteomes" id="UP000235828">
    <property type="component" value="Chromosome B"/>
</dbReference>
<dbReference type="GO" id="GO:0046872">
    <property type="term" value="F:metal ion binding"/>
    <property type="evidence" value="ECO:0007669"/>
    <property type="project" value="UniProtKB-KW"/>
</dbReference>
<evidence type="ECO:0000256" key="8">
    <source>
        <dbReference type="ARBA" id="ARBA00022982"/>
    </source>
</evidence>
<dbReference type="InterPro" id="IPR052168">
    <property type="entry name" value="Cytochrome_b561_oxidase"/>
</dbReference>
<comment type="subcellular location">
    <subcellularLocation>
        <location evidence="2">Cell membrane</location>
        <topology evidence="2">Multi-pass membrane protein</topology>
    </subcellularLocation>
</comment>
<keyword evidence="11 13" id="KW-0472">Membrane</keyword>
<evidence type="ECO:0000256" key="7">
    <source>
        <dbReference type="ARBA" id="ARBA00022723"/>
    </source>
</evidence>
<gene>
    <name evidence="15" type="primary">yceJ</name>
    <name evidence="15" type="ORF">VTAP4600_B1757</name>
</gene>
<keyword evidence="16" id="KW-1185">Reference proteome</keyword>
<feature type="transmembrane region" description="Helical" evidence="13">
    <location>
        <begin position="16"/>
        <end position="36"/>
    </location>
</feature>
<dbReference type="GO" id="GO:0020037">
    <property type="term" value="F:heme binding"/>
    <property type="evidence" value="ECO:0007669"/>
    <property type="project" value="TreeGrafter"/>
</dbReference>
<dbReference type="InterPro" id="IPR011577">
    <property type="entry name" value="Cyt_b561_bac/Ni-Hgenase"/>
</dbReference>
<evidence type="ECO:0000256" key="5">
    <source>
        <dbReference type="ARBA" id="ARBA00022617"/>
    </source>
</evidence>
<evidence type="ECO:0000256" key="12">
    <source>
        <dbReference type="ARBA" id="ARBA00037975"/>
    </source>
</evidence>
<dbReference type="OrthoDB" id="9793784at2"/>
<keyword evidence="10" id="KW-0408">Iron</keyword>
<feature type="transmembrane region" description="Helical" evidence="13">
    <location>
        <begin position="90"/>
        <end position="109"/>
    </location>
</feature>
<dbReference type="Pfam" id="PF01292">
    <property type="entry name" value="Ni_hydr_CYTB"/>
    <property type="match status" value="1"/>
</dbReference>
<dbReference type="RefSeq" id="WP_102525382.1">
    <property type="nucleotide sequence ID" value="NZ_LT960612.1"/>
</dbReference>
<keyword evidence="4" id="KW-1003">Cell membrane</keyword>
<keyword evidence="8" id="KW-0249">Electron transport</keyword>
<reference evidence="15 16" key="1">
    <citation type="submission" date="2017-10" db="EMBL/GenBank/DDBJ databases">
        <authorList>
            <person name="Banno H."/>
            <person name="Chua N.-H."/>
        </authorList>
    </citation>
    <scope>NUCLEOTIDE SEQUENCE [LARGE SCALE GENOMIC DNA]</scope>
    <source>
        <strain evidence="15">Vibrio tapetis CECT4600</strain>
    </source>
</reference>
<dbReference type="InterPro" id="IPR016174">
    <property type="entry name" value="Di-haem_cyt_TM"/>
</dbReference>
<evidence type="ECO:0000256" key="10">
    <source>
        <dbReference type="ARBA" id="ARBA00023004"/>
    </source>
</evidence>
<evidence type="ECO:0000256" key="6">
    <source>
        <dbReference type="ARBA" id="ARBA00022692"/>
    </source>
</evidence>
<dbReference type="Gene3D" id="1.20.950.20">
    <property type="entry name" value="Transmembrane di-heme cytochromes, Chain C"/>
    <property type="match status" value="2"/>
</dbReference>
<name>A0A2N8ZN68_9VIBR</name>
<keyword evidence="6 13" id="KW-0812">Transmembrane</keyword>
<evidence type="ECO:0000256" key="11">
    <source>
        <dbReference type="ARBA" id="ARBA00023136"/>
    </source>
</evidence>
<evidence type="ECO:0000256" key="3">
    <source>
        <dbReference type="ARBA" id="ARBA00022448"/>
    </source>
</evidence>
<dbReference type="EMBL" id="LT960612">
    <property type="protein sequence ID" value="SON53368.1"/>
    <property type="molecule type" value="Genomic_DNA"/>
</dbReference>
<keyword evidence="3" id="KW-0813">Transport</keyword>
<keyword evidence="7" id="KW-0479">Metal-binding</keyword>
<feature type="transmembrane region" description="Helical" evidence="13">
    <location>
        <begin position="142"/>
        <end position="162"/>
    </location>
</feature>
<evidence type="ECO:0000313" key="16">
    <source>
        <dbReference type="Proteomes" id="UP000235828"/>
    </source>
</evidence>
<proteinExistence type="inferred from homology"/>
<dbReference type="AlphaFoldDB" id="A0A2N8ZN68"/>
<evidence type="ECO:0000256" key="9">
    <source>
        <dbReference type="ARBA" id="ARBA00022989"/>
    </source>
</evidence>
<dbReference type="GO" id="GO:0022904">
    <property type="term" value="P:respiratory electron transport chain"/>
    <property type="evidence" value="ECO:0007669"/>
    <property type="project" value="InterPro"/>
</dbReference>
<dbReference type="KEGG" id="vta:B1757"/>
<dbReference type="PANTHER" id="PTHR30529:SF1">
    <property type="entry name" value="CYTOCHROME B561 HOMOLOG 2"/>
    <property type="match status" value="1"/>
</dbReference>
<evidence type="ECO:0000313" key="15">
    <source>
        <dbReference type="EMBL" id="SON53368.1"/>
    </source>
</evidence>
<sequence length="181" mass="20508">MNAKSEIKHYSALSRFFHWISALTVFGLFGVGLWMVDLTYYSEWYKTAPHWHKSIGILLAFLTLARVIWKNLSASPKVEGKPLEILAAKWVHLAMYALLFVMFFSGYLISTADGRGIEVFGWFAVPSMGELFENQPDIAGNIHYYSALTLIGLAALHGIAALKHHFVDKDETLRKMIGERK</sequence>
<evidence type="ECO:0000256" key="4">
    <source>
        <dbReference type="ARBA" id="ARBA00022475"/>
    </source>
</evidence>
<comment type="similarity">
    <text evidence="12">Belongs to the cytochrome b561 family.</text>
</comment>
<keyword evidence="9 13" id="KW-1133">Transmembrane helix</keyword>